<dbReference type="EMBL" id="JAADJZ010000009">
    <property type="protein sequence ID" value="KAF2872408.1"/>
    <property type="molecule type" value="Genomic_DNA"/>
</dbReference>
<protein>
    <submittedName>
        <fullName evidence="2">Uncharacterized protein</fullName>
    </submittedName>
</protein>
<comment type="caution">
    <text evidence="2">The sequence shown here is derived from an EMBL/GenBank/DDBJ whole genome shotgun (WGS) entry which is preliminary data.</text>
</comment>
<gene>
    <name evidence="2" type="ORF">BDV95DRAFT_606024</name>
</gene>
<evidence type="ECO:0000256" key="1">
    <source>
        <dbReference type="SAM" id="MobiDB-lite"/>
    </source>
</evidence>
<dbReference type="AlphaFoldDB" id="A0A7C8I788"/>
<dbReference type="Proteomes" id="UP000481861">
    <property type="component" value="Unassembled WGS sequence"/>
</dbReference>
<evidence type="ECO:0000313" key="3">
    <source>
        <dbReference type="Proteomes" id="UP000481861"/>
    </source>
</evidence>
<proteinExistence type="predicted"/>
<reference evidence="2 3" key="1">
    <citation type="submission" date="2020-01" db="EMBL/GenBank/DDBJ databases">
        <authorList>
            <consortium name="DOE Joint Genome Institute"/>
            <person name="Haridas S."/>
            <person name="Albert R."/>
            <person name="Binder M."/>
            <person name="Bloem J."/>
            <person name="Labutti K."/>
            <person name="Salamov A."/>
            <person name="Andreopoulos B."/>
            <person name="Baker S.E."/>
            <person name="Barry K."/>
            <person name="Bills G."/>
            <person name="Bluhm B.H."/>
            <person name="Cannon C."/>
            <person name="Castanera R."/>
            <person name="Culley D.E."/>
            <person name="Daum C."/>
            <person name="Ezra D."/>
            <person name="Gonzalez J.B."/>
            <person name="Henrissat B."/>
            <person name="Kuo A."/>
            <person name="Liang C."/>
            <person name="Lipzen A."/>
            <person name="Lutzoni F."/>
            <person name="Magnuson J."/>
            <person name="Mondo S."/>
            <person name="Nolan M."/>
            <person name="Ohm R."/>
            <person name="Pangilinan J."/>
            <person name="Park H.-J.H."/>
            <person name="Ramirez L."/>
            <person name="Alfaro M."/>
            <person name="Sun H."/>
            <person name="Tritt A."/>
            <person name="Yoshinaga Y."/>
            <person name="Zwiers L.-H.L."/>
            <person name="Turgeon B.G."/>
            <person name="Goodwin S.B."/>
            <person name="Spatafora J.W."/>
            <person name="Crous P.W."/>
            <person name="Grigoriev I.V."/>
        </authorList>
    </citation>
    <scope>NUCLEOTIDE SEQUENCE [LARGE SCALE GENOMIC DNA]</scope>
    <source>
        <strain evidence="2 3">CBS 611.86</strain>
    </source>
</reference>
<name>A0A7C8I788_9PLEO</name>
<sequence>MQARHVPSTSNVYIPDDSWEAAPTEQALATETTKDYLPRLKKMIFSPTILSHADHTTMRSIGENRLVPPGKDVLTEDSNDKSTLALLHNATPNRCKLSDTDPDPSSHTKILIRSPTKRPRLSRAISENELDRLVAISCESKAKLSTSELTPTLGKGVQRNEIPNTPTQGSSQLSTAVTSTHALSLSDAEAVTLSEANDTLVSLDQPGSRKSSALVTQLCTVCRKQRVLMKLGTKDAKWQLELQET</sequence>
<evidence type="ECO:0000313" key="2">
    <source>
        <dbReference type="EMBL" id="KAF2872408.1"/>
    </source>
</evidence>
<organism evidence="2 3">
    <name type="scientific">Massariosphaeria phaeospora</name>
    <dbReference type="NCBI Taxonomy" id="100035"/>
    <lineage>
        <taxon>Eukaryota</taxon>
        <taxon>Fungi</taxon>
        <taxon>Dikarya</taxon>
        <taxon>Ascomycota</taxon>
        <taxon>Pezizomycotina</taxon>
        <taxon>Dothideomycetes</taxon>
        <taxon>Pleosporomycetidae</taxon>
        <taxon>Pleosporales</taxon>
        <taxon>Pleosporales incertae sedis</taxon>
        <taxon>Massariosphaeria</taxon>
    </lineage>
</organism>
<feature type="compositionally biased region" description="Polar residues" evidence="1">
    <location>
        <begin position="161"/>
        <end position="176"/>
    </location>
</feature>
<dbReference type="OrthoDB" id="5431456at2759"/>
<accession>A0A7C8I788</accession>
<feature type="region of interest" description="Disordered" evidence="1">
    <location>
        <begin position="93"/>
        <end position="119"/>
    </location>
</feature>
<keyword evidence="3" id="KW-1185">Reference proteome</keyword>
<feature type="region of interest" description="Disordered" evidence="1">
    <location>
        <begin position="154"/>
        <end position="176"/>
    </location>
</feature>